<protein>
    <submittedName>
        <fullName evidence="5">Patatin-like phospholipase</fullName>
    </submittedName>
</protein>
<sequence>MEPFKSIALCFSGGGYRAACFSLGTLSLLEKVGLLENIKVISTVSGGTITGVKYSQSQIEGKDFKTFFDEYYEWLNKDELVGNALDHLRSPLIWNQPENKHKRENPINAFAIEYNNFTNHTTLGQIQDAISEEKTHLKRVIFNATDFDSTHQFRFQNIRGNRKRFGNSKVHSKYKEVLDDIKLGDVIAASTAFPGGFEPMGFPYDFSPKHNDLEEIGLMDGGIVDNQGASVFVSETQNKCDEKSEDYDVFLLCDVSSPYPGEGFKFASDSKFNKYVSYISSAFTLLFVLMTTVFFGVQKWWASYTVSVVILAFLVCIHFLFFSLSRLMQKETGIDQKLYLPPRRVGFYILNRAKSLVRMASVVFLKNDRRQNTNAIYSTFPNKIITSTVYELRCTDVSGNQTTQPENEKKWKEIVAHTGEISEAIINNSKKSTSFGTTLWFTKKDKAANMLDTVIACGEYTTCYNLLAYMIVQHGEEVNTMPLFKELLLLWKEFQKNPKFLIEQRKNKTS</sequence>
<accession>A0A4R6T991</accession>
<evidence type="ECO:0000256" key="3">
    <source>
        <dbReference type="SAM" id="Phobius"/>
    </source>
</evidence>
<evidence type="ECO:0000259" key="4">
    <source>
        <dbReference type="PROSITE" id="PS51635"/>
    </source>
</evidence>
<keyword evidence="2" id="KW-0378">Hydrolase</keyword>
<feature type="transmembrane region" description="Helical" evidence="3">
    <location>
        <begin position="301"/>
        <end position="322"/>
    </location>
</feature>
<evidence type="ECO:0000256" key="1">
    <source>
        <dbReference type="ARBA" id="ARBA00023098"/>
    </source>
</evidence>
<dbReference type="GO" id="GO:0005829">
    <property type="term" value="C:cytosol"/>
    <property type="evidence" value="ECO:0007669"/>
    <property type="project" value="TreeGrafter"/>
</dbReference>
<keyword evidence="3" id="KW-1133">Transmembrane helix</keyword>
<gene>
    <name evidence="5" type="ORF">DFQ07_3068</name>
</gene>
<dbReference type="PANTHER" id="PTHR10728">
    <property type="entry name" value="CYTOSOLIC PHOSPHOLIPASE A2"/>
    <property type="match status" value="1"/>
</dbReference>
<dbReference type="PANTHER" id="PTHR10728:SF40">
    <property type="entry name" value="PATATIN FAMILY PROTEIN"/>
    <property type="match status" value="1"/>
</dbReference>
<dbReference type="AlphaFoldDB" id="A0A4R6T991"/>
<evidence type="ECO:0000256" key="2">
    <source>
        <dbReference type="PROSITE-ProRule" id="PRU01161"/>
    </source>
</evidence>
<feature type="domain" description="PNPLA" evidence="4">
    <location>
        <begin position="9"/>
        <end position="233"/>
    </location>
</feature>
<dbReference type="Gene3D" id="3.40.1090.10">
    <property type="entry name" value="Cytosolic phospholipase A2 catalytic domain"/>
    <property type="match status" value="1"/>
</dbReference>
<organism evidence="5 6">
    <name type="scientific">Tenacibaculum caenipelagi</name>
    <dbReference type="NCBI Taxonomy" id="1325435"/>
    <lineage>
        <taxon>Bacteria</taxon>
        <taxon>Pseudomonadati</taxon>
        <taxon>Bacteroidota</taxon>
        <taxon>Flavobacteriia</taxon>
        <taxon>Flavobacteriales</taxon>
        <taxon>Flavobacteriaceae</taxon>
        <taxon>Tenacibaculum</taxon>
    </lineage>
</organism>
<comment type="caution">
    <text evidence="5">The sequence shown here is derived from an EMBL/GenBank/DDBJ whole genome shotgun (WGS) entry which is preliminary data.</text>
</comment>
<feature type="transmembrane region" description="Helical" evidence="3">
    <location>
        <begin position="275"/>
        <end position="295"/>
    </location>
</feature>
<feature type="active site" description="Nucleophile" evidence="2">
    <location>
        <position position="45"/>
    </location>
</feature>
<keyword evidence="1 2" id="KW-0443">Lipid metabolism</keyword>
<comment type="caution">
    <text evidence="2">Lacks conserved residue(s) required for the propagation of feature annotation.</text>
</comment>
<dbReference type="Proteomes" id="UP000295390">
    <property type="component" value="Unassembled WGS sequence"/>
</dbReference>
<dbReference type="InterPro" id="IPR016035">
    <property type="entry name" value="Acyl_Trfase/lysoPLipase"/>
</dbReference>
<feature type="short sequence motif" description="DGA/G" evidence="2">
    <location>
        <begin position="220"/>
        <end position="222"/>
    </location>
</feature>
<reference evidence="5 6" key="1">
    <citation type="submission" date="2019-03" db="EMBL/GenBank/DDBJ databases">
        <title>Genomic Encyclopedia of Type Strains, Phase III (KMG-III): the genomes of soil and plant-associated and newly described type strains.</title>
        <authorList>
            <person name="Whitman W."/>
        </authorList>
    </citation>
    <scope>NUCLEOTIDE SEQUENCE [LARGE SCALE GENOMIC DNA]</scope>
    <source>
        <strain evidence="5 6">CECT 8283</strain>
    </source>
</reference>
<dbReference type="GO" id="GO:0004623">
    <property type="term" value="F:phospholipase A2 activity"/>
    <property type="evidence" value="ECO:0007669"/>
    <property type="project" value="TreeGrafter"/>
</dbReference>
<keyword evidence="3" id="KW-0472">Membrane</keyword>
<keyword evidence="3" id="KW-0812">Transmembrane</keyword>
<dbReference type="GO" id="GO:0046475">
    <property type="term" value="P:glycerophospholipid catabolic process"/>
    <property type="evidence" value="ECO:0007669"/>
    <property type="project" value="TreeGrafter"/>
</dbReference>
<dbReference type="RefSeq" id="WP_133538045.1">
    <property type="nucleotide sequence ID" value="NZ_SNYH01000007.1"/>
</dbReference>
<name>A0A4R6T991_9FLAO</name>
<evidence type="ECO:0000313" key="6">
    <source>
        <dbReference type="Proteomes" id="UP000295390"/>
    </source>
</evidence>
<dbReference type="OrthoDB" id="9813090at2"/>
<dbReference type="InterPro" id="IPR002641">
    <property type="entry name" value="PNPLA_dom"/>
</dbReference>
<evidence type="ECO:0000313" key="5">
    <source>
        <dbReference type="EMBL" id="TDQ21971.1"/>
    </source>
</evidence>
<keyword evidence="2" id="KW-0442">Lipid degradation</keyword>
<feature type="active site" description="Proton acceptor" evidence="2">
    <location>
        <position position="220"/>
    </location>
</feature>
<dbReference type="PROSITE" id="PS51635">
    <property type="entry name" value="PNPLA"/>
    <property type="match status" value="1"/>
</dbReference>
<dbReference type="SUPFAM" id="SSF52151">
    <property type="entry name" value="FabD/lysophospholipase-like"/>
    <property type="match status" value="1"/>
</dbReference>
<proteinExistence type="predicted"/>
<dbReference type="Pfam" id="PF01734">
    <property type="entry name" value="Patatin"/>
    <property type="match status" value="1"/>
</dbReference>
<dbReference type="EMBL" id="SNYH01000007">
    <property type="protein sequence ID" value="TDQ21971.1"/>
    <property type="molecule type" value="Genomic_DNA"/>
</dbReference>
<keyword evidence="6" id="KW-1185">Reference proteome</keyword>